<dbReference type="InterPro" id="IPR051044">
    <property type="entry name" value="MAG_DAG_Lipase"/>
</dbReference>
<dbReference type="Proteomes" id="UP001597109">
    <property type="component" value="Unassembled WGS sequence"/>
</dbReference>
<name>A0ABW3LB90_9BACL</name>
<dbReference type="SUPFAM" id="SSF53474">
    <property type="entry name" value="alpha/beta-Hydrolases"/>
    <property type="match status" value="1"/>
</dbReference>
<evidence type="ECO:0000259" key="1">
    <source>
        <dbReference type="Pfam" id="PF12146"/>
    </source>
</evidence>
<sequence>MKITKNFIKASDNKEIYYEVYLPEEPKAHVHIIHGMAEHIARYEEFIRYLTSCGFAVSGHDQRGHGRTAERNGVQGFFAEHNGFNRVVHDAREVIEAVQDQIGELPFILFGHSMGSFIGRRYIQLFSEDVSRAVLSGTGGDPGIAGRMGILFAKGNGKLNGKDEKSKALGSLVFGPFIKDFKEEGSAFAWLSSDASEVAKYERDPMCGFVSTNQFFADLFRGMLLINKKEEISKIRKDLPILLISGSEDPVGHKGKDLFAAAQKYKKAGIQEVQIFLGEGARHELLHEVEKKRYFKVMADWMSGHD</sequence>
<dbReference type="PANTHER" id="PTHR11614">
    <property type="entry name" value="PHOSPHOLIPASE-RELATED"/>
    <property type="match status" value="1"/>
</dbReference>
<gene>
    <name evidence="2" type="ORF">ACFQ1X_05775</name>
</gene>
<feature type="domain" description="Serine aminopeptidase S33" evidence="1">
    <location>
        <begin position="25"/>
        <end position="289"/>
    </location>
</feature>
<dbReference type="GO" id="GO:0016787">
    <property type="term" value="F:hydrolase activity"/>
    <property type="evidence" value="ECO:0007669"/>
    <property type="project" value="UniProtKB-KW"/>
</dbReference>
<dbReference type="EMBL" id="JBHTKI010000008">
    <property type="protein sequence ID" value="MFD1030936.1"/>
    <property type="molecule type" value="Genomic_DNA"/>
</dbReference>
<comment type="caution">
    <text evidence="2">The sequence shown here is derived from an EMBL/GenBank/DDBJ whole genome shotgun (WGS) entry which is preliminary data.</text>
</comment>
<keyword evidence="2" id="KW-0378">Hydrolase</keyword>
<accession>A0ABW3LB90</accession>
<dbReference type="InterPro" id="IPR022742">
    <property type="entry name" value="Hydrolase_4"/>
</dbReference>
<dbReference type="RefSeq" id="WP_144837196.1">
    <property type="nucleotide sequence ID" value="NZ_JBHTKI010000008.1"/>
</dbReference>
<dbReference type="Pfam" id="PF12146">
    <property type="entry name" value="Hydrolase_4"/>
    <property type="match status" value="1"/>
</dbReference>
<dbReference type="Gene3D" id="3.40.50.1820">
    <property type="entry name" value="alpha/beta hydrolase"/>
    <property type="match status" value="1"/>
</dbReference>
<evidence type="ECO:0000313" key="3">
    <source>
        <dbReference type="Proteomes" id="UP001597109"/>
    </source>
</evidence>
<keyword evidence="3" id="KW-1185">Reference proteome</keyword>
<proteinExistence type="predicted"/>
<reference evidence="3" key="1">
    <citation type="journal article" date="2019" name="Int. J. Syst. Evol. Microbiol.">
        <title>The Global Catalogue of Microorganisms (GCM) 10K type strain sequencing project: providing services to taxonomists for standard genome sequencing and annotation.</title>
        <authorList>
            <consortium name="The Broad Institute Genomics Platform"/>
            <consortium name="The Broad Institute Genome Sequencing Center for Infectious Disease"/>
            <person name="Wu L."/>
            <person name="Ma J."/>
        </authorList>
    </citation>
    <scope>NUCLEOTIDE SEQUENCE [LARGE SCALE GENOMIC DNA]</scope>
    <source>
        <strain evidence="3">CCUG 56756</strain>
    </source>
</reference>
<organism evidence="2 3">
    <name type="scientific">Metaplanococcus flavidus</name>
    <dbReference type="NCBI Taxonomy" id="569883"/>
    <lineage>
        <taxon>Bacteria</taxon>
        <taxon>Bacillati</taxon>
        <taxon>Bacillota</taxon>
        <taxon>Bacilli</taxon>
        <taxon>Bacillales</taxon>
        <taxon>Caryophanaceae</taxon>
        <taxon>Metaplanococcus</taxon>
    </lineage>
</organism>
<evidence type="ECO:0000313" key="2">
    <source>
        <dbReference type="EMBL" id="MFD1030936.1"/>
    </source>
</evidence>
<protein>
    <submittedName>
        <fullName evidence="2">Alpha/beta fold hydrolase</fullName>
    </submittedName>
</protein>
<dbReference type="InterPro" id="IPR029058">
    <property type="entry name" value="AB_hydrolase_fold"/>
</dbReference>